<gene>
    <name evidence="3" type="ORF">ENSA7_08600</name>
</gene>
<dbReference type="SUPFAM" id="SSF53474">
    <property type="entry name" value="alpha/beta-Hydrolases"/>
    <property type="match status" value="1"/>
</dbReference>
<sequence>MQRKHLSQAARSRHDLVQAHTIAGILGLALASGACVGPGADDGEGETSTDTAADTDTGEDEGEACEPTAWWEFGLADPVLNEVALHYLGQAWHRSADVAEVLETISRVEDGDPWSWNTEWIKTAERLEQLAAASEADGHERSASQAYLRATTYYRASLHRHPDPFDPGVAELADREVLAFAKYLALSGSPCEAVDIPYEDTTLLGYLCVAGGGEPAPTLIFHEGKDGWAEDGKFVADEGLARGYNVLLFDGPGMGKTIRRQGLPFRHDWENVITPVVDYLVARPEVDPDRIGLFAVSMGGYFGPRAAAFETRLAALVANPGVIDWYAVILGQLDQIDPNLSGLLESDPAAFDATIAAIMEVSDFVAWGIVDAMWHNGQTKPSELMADLAQYRLDGLEQEITARTLVIDAEAEPYGQSLALYEAITAPKDYIMFTAEEAAQFHVQPGASGILTQRVYDWLDDNL</sequence>
<dbReference type="RefSeq" id="WP_106087933.1">
    <property type="nucleotide sequence ID" value="NZ_PVNL01000023.1"/>
</dbReference>
<keyword evidence="1 3" id="KW-0378">Hydrolase</keyword>
<dbReference type="InterPro" id="IPR029058">
    <property type="entry name" value="AB_hydrolase_fold"/>
</dbReference>
<dbReference type="PROSITE" id="PS51257">
    <property type="entry name" value="PROKAR_LIPOPROTEIN"/>
    <property type="match status" value="1"/>
</dbReference>
<evidence type="ECO:0000256" key="1">
    <source>
        <dbReference type="ARBA" id="ARBA00022801"/>
    </source>
</evidence>
<dbReference type="OrthoDB" id="217645at2"/>
<dbReference type="Gene3D" id="3.40.50.1820">
    <property type="entry name" value="alpha/beta hydrolase"/>
    <property type="match status" value="1"/>
</dbReference>
<dbReference type="EC" id="3.7.1.19" evidence="3"/>
<dbReference type="GO" id="GO:0016787">
    <property type="term" value="F:hydrolase activity"/>
    <property type="evidence" value="ECO:0007669"/>
    <property type="project" value="UniProtKB-KW"/>
</dbReference>
<accession>A0A2S9YWF2</accession>
<dbReference type="PANTHER" id="PTHR22946:SF12">
    <property type="entry name" value="CONIDIAL PIGMENT BIOSYNTHESIS PROTEIN AYG1 (AFU_ORTHOLOGUE AFUA_2G17550)"/>
    <property type="match status" value="1"/>
</dbReference>
<reference evidence="3 4" key="1">
    <citation type="submission" date="2018-03" db="EMBL/GenBank/DDBJ databases">
        <title>Draft Genome Sequences of the Obligatory Marine Myxobacteria Enhygromyxa salina SWB007.</title>
        <authorList>
            <person name="Poehlein A."/>
            <person name="Moghaddam J.A."/>
            <person name="Harms H."/>
            <person name="Alanjari M."/>
            <person name="Koenig G.M."/>
            <person name="Daniel R."/>
            <person name="Schaeberle T.F."/>
        </authorList>
    </citation>
    <scope>NUCLEOTIDE SEQUENCE [LARGE SCALE GENOMIC DNA]</scope>
    <source>
        <strain evidence="3 4">SWB007</strain>
    </source>
</reference>
<feature type="region of interest" description="Disordered" evidence="2">
    <location>
        <begin position="39"/>
        <end position="63"/>
    </location>
</feature>
<evidence type="ECO:0000313" key="3">
    <source>
        <dbReference type="EMBL" id="PRQ09414.1"/>
    </source>
</evidence>
<proteinExistence type="predicted"/>
<evidence type="ECO:0000313" key="4">
    <source>
        <dbReference type="Proteomes" id="UP000238823"/>
    </source>
</evidence>
<comment type="caution">
    <text evidence="3">The sequence shown here is derived from an EMBL/GenBank/DDBJ whole genome shotgun (WGS) entry which is preliminary data.</text>
</comment>
<protein>
    <submittedName>
        <fullName evidence="3">2,6-dihydropseudooxynicotine hydrolase</fullName>
        <ecNumber evidence="3">3.7.1.19</ecNumber>
    </submittedName>
</protein>
<dbReference type="EMBL" id="PVNL01000023">
    <property type="protein sequence ID" value="PRQ09414.1"/>
    <property type="molecule type" value="Genomic_DNA"/>
</dbReference>
<evidence type="ECO:0000256" key="2">
    <source>
        <dbReference type="SAM" id="MobiDB-lite"/>
    </source>
</evidence>
<dbReference type="Gene3D" id="1.20.1440.110">
    <property type="entry name" value="acylaminoacyl peptidase"/>
    <property type="match status" value="1"/>
</dbReference>
<dbReference type="InterPro" id="IPR010520">
    <property type="entry name" value="FrsA-like"/>
</dbReference>
<dbReference type="InterPro" id="IPR050261">
    <property type="entry name" value="FrsA_esterase"/>
</dbReference>
<dbReference type="PANTHER" id="PTHR22946">
    <property type="entry name" value="DIENELACTONE HYDROLASE DOMAIN-CONTAINING PROTEIN-RELATED"/>
    <property type="match status" value="1"/>
</dbReference>
<dbReference type="Proteomes" id="UP000238823">
    <property type="component" value="Unassembled WGS sequence"/>
</dbReference>
<dbReference type="AlphaFoldDB" id="A0A2S9YWF2"/>
<organism evidence="3 4">
    <name type="scientific">Enhygromyxa salina</name>
    <dbReference type="NCBI Taxonomy" id="215803"/>
    <lineage>
        <taxon>Bacteria</taxon>
        <taxon>Pseudomonadati</taxon>
        <taxon>Myxococcota</taxon>
        <taxon>Polyangia</taxon>
        <taxon>Nannocystales</taxon>
        <taxon>Nannocystaceae</taxon>
        <taxon>Enhygromyxa</taxon>
    </lineage>
</organism>
<dbReference type="Pfam" id="PF06500">
    <property type="entry name" value="FrsA-like"/>
    <property type="match status" value="1"/>
</dbReference>
<name>A0A2S9YWF2_9BACT</name>